<organism evidence="3 4">
    <name type="scientific">Polymorphospora rubra</name>
    <dbReference type="NCBI Taxonomy" id="338584"/>
    <lineage>
        <taxon>Bacteria</taxon>
        <taxon>Bacillati</taxon>
        <taxon>Actinomycetota</taxon>
        <taxon>Actinomycetes</taxon>
        <taxon>Micromonosporales</taxon>
        <taxon>Micromonosporaceae</taxon>
        <taxon>Polymorphospora</taxon>
    </lineage>
</organism>
<evidence type="ECO:0000313" key="4">
    <source>
        <dbReference type="Proteomes" id="UP000680866"/>
    </source>
</evidence>
<gene>
    <name evidence="3" type="ORF">Prubr_08940</name>
</gene>
<proteinExistence type="predicted"/>
<feature type="chain" id="PRO_5032931785" description="Integral membrane protein" evidence="2">
    <location>
        <begin position="35"/>
        <end position="171"/>
    </location>
</feature>
<evidence type="ECO:0000313" key="3">
    <source>
        <dbReference type="EMBL" id="BCJ63873.1"/>
    </source>
</evidence>
<evidence type="ECO:0008006" key="5">
    <source>
        <dbReference type="Google" id="ProtNLM"/>
    </source>
</evidence>
<accession>A0A810MW61</accession>
<evidence type="ECO:0000256" key="2">
    <source>
        <dbReference type="SAM" id="SignalP"/>
    </source>
</evidence>
<dbReference type="AlphaFoldDB" id="A0A810MW61"/>
<name>A0A810MW61_9ACTN</name>
<sequence length="171" mass="17038">MGIRRLVSRTRTALAVTVATVCAVLLLGAPAALAQTVRIELNPPTVQAGNRVGITASCGDNLNQARVESDAFGQVVLQPENGVLTGAVTVPGSKAPGTYNVRLTCANGSTADTNLNVINQARPTQGPAAGGGGTAGGLDGRTVLVGGLTTLALGAGLALMSARRRRGGARA</sequence>
<dbReference type="KEGG" id="pry:Prubr_08940"/>
<keyword evidence="1" id="KW-1133">Transmembrane helix</keyword>
<keyword evidence="2" id="KW-0732">Signal</keyword>
<protein>
    <recommendedName>
        <fullName evidence="5">Integral membrane protein</fullName>
    </recommendedName>
</protein>
<dbReference type="Proteomes" id="UP000680866">
    <property type="component" value="Chromosome"/>
</dbReference>
<dbReference type="RefSeq" id="WP_212821892.1">
    <property type="nucleotide sequence ID" value="NZ_AP023359.1"/>
</dbReference>
<feature type="transmembrane region" description="Helical" evidence="1">
    <location>
        <begin position="143"/>
        <end position="162"/>
    </location>
</feature>
<keyword evidence="4" id="KW-1185">Reference proteome</keyword>
<reference evidence="3" key="1">
    <citation type="submission" date="2020-08" db="EMBL/GenBank/DDBJ databases">
        <title>Whole genome shotgun sequence of Polymorphospora rubra NBRC 101157.</title>
        <authorList>
            <person name="Komaki H."/>
            <person name="Tamura T."/>
        </authorList>
    </citation>
    <scope>NUCLEOTIDE SEQUENCE</scope>
    <source>
        <strain evidence="3">NBRC 101157</strain>
    </source>
</reference>
<dbReference type="EMBL" id="AP023359">
    <property type="protein sequence ID" value="BCJ63873.1"/>
    <property type="molecule type" value="Genomic_DNA"/>
</dbReference>
<keyword evidence="1" id="KW-0472">Membrane</keyword>
<evidence type="ECO:0000256" key="1">
    <source>
        <dbReference type="SAM" id="Phobius"/>
    </source>
</evidence>
<keyword evidence="1" id="KW-0812">Transmembrane</keyword>
<feature type="signal peptide" evidence="2">
    <location>
        <begin position="1"/>
        <end position="34"/>
    </location>
</feature>